<sequence>MRQKLVELIDKYEKKMRLPVDSETLRYYSGKKKAYEHAIILLDATEVVN</sequence>
<accession>A0A7G8AKE8</accession>
<organism evidence="1 2">
    <name type="scientific">Bacillus phage 1_ICo-2020</name>
    <dbReference type="NCBI Taxonomy" id="2759272"/>
    <lineage>
        <taxon>Viruses</taxon>
        <taxon>Duplodnaviria</taxon>
        <taxon>Heunggongvirae</taxon>
        <taxon>Uroviricota</taxon>
        <taxon>Caudoviricetes</taxon>
        <taxon>Ehrlichviridae</taxon>
        <taxon>Suttonboningtonvirus</taxon>
        <taxon>Suttonboningtonvirus sv1ICo2020</taxon>
    </lineage>
</organism>
<name>A0A7G8AKE8_9CAUD</name>
<protein>
    <submittedName>
        <fullName evidence="1">Uncharacterized protein</fullName>
    </submittedName>
</protein>
<reference evidence="1 2" key="1">
    <citation type="submission" date="2020-06" db="EMBL/GenBank/DDBJ databases">
        <authorList>
            <person name="Connerton I.F."/>
        </authorList>
    </citation>
    <scope>NUCLEOTIDE SEQUENCE [LARGE SCALE GENOMIC DNA]</scope>
</reference>
<evidence type="ECO:0000313" key="1">
    <source>
        <dbReference type="EMBL" id="QNI20393.1"/>
    </source>
</evidence>
<dbReference type="EMBL" id="MT700412">
    <property type="protein sequence ID" value="QNI20393.1"/>
    <property type="molecule type" value="Genomic_DNA"/>
</dbReference>
<proteinExistence type="predicted"/>
<evidence type="ECO:0000313" key="2">
    <source>
        <dbReference type="Proteomes" id="UP000515915"/>
    </source>
</evidence>
<dbReference type="Proteomes" id="UP000515915">
    <property type="component" value="Segment"/>
</dbReference>
<keyword evidence="2" id="KW-1185">Reference proteome</keyword>